<evidence type="ECO:0000256" key="4">
    <source>
        <dbReference type="ARBA" id="ARBA00022989"/>
    </source>
</evidence>
<dbReference type="STRING" id="77586.A0A0D9V6W5"/>
<dbReference type="PROSITE" id="PS50030">
    <property type="entry name" value="UBA"/>
    <property type="match status" value="1"/>
</dbReference>
<dbReference type="InterPro" id="IPR022764">
    <property type="entry name" value="Peptidase_S54_rhomboid_dom"/>
</dbReference>
<dbReference type="Gene3D" id="1.20.1280.50">
    <property type="match status" value="1"/>
</dbReference>
<feature type="domain" description="UBA" evidence="9">
    <location>
        <begin position="664"/>
        <end position="706"/>
    </location>
</feature>
<reference evidence="12" key="2">
    <citation type="submission" date="2013-12" db="EMBL/GenBank/DDBJ databases">
        <authorList>
            <person name="Yu Y."/>
            <person name="Lee S."/>
            <person name="de Baynast K."/>
            <person name="Wissotski M."/>
            <person name="Liu L."/>
            <person name="Talag J."/>
            <person name="Goicoechea J."/>
            <person name="Angelova A."/>
            <person name="Jetty R."/>
            <person name="Kudrna D."/>
            <person name="Golser W."/>
            <person name="Rivera L."/>
            <person name="Zhang J."/>
            <person name="Wing R."/>
        </authorList>
    </citation>
    <scope>NUCLEOTIDE SEQUENCE</scope>
</reference>
<sequence>MLQLLLISTLPAFTLMLVAPAAATRYKLPDCKLARELALLAALLVRELIHHSASAACAPWAGYKPRIMPSPKEKPALATEEMEHDDCAAVASLFPLLDLPELALERVLEELDPPSLAAMACVCAALRERCSADGLWARHVERKWGRVLGAAARKEWEAELAARGISGAGAGAVTRPAARRRSLADSLACAWPFSWITCRWLKGDATAAAAASPSPAAAAAAAADTVAAWYRAVECGEFWFPAQVYNREDGHVGFVLSCYDAHLRYDRRADTFTARYPPHGRKPAKEENGVQWSRIRAPPLSTPAHDLHASGCLADLRPGDHFEIQWRKNKDFPYGWWYGVVGHQETCNANEHLCRCHEDDMVVLEFKHYALGSRWRQTSVSRKDHREKGDETDGFYGGIRKLQTNDEISTWRKFWPRDEVKIGGGFVLRKIRLKEQPSKYRLLATIVVPNSAVTTASGGMERGNSATVGMDFEPSRPRNRCHQPPGGSGQSVKNNRHQVPKFQLNVYGKLRIWKLITSLFAFPSTPELIFGAALLYYFRVFERQIGSNKYAVFIIFSTTVSVLLQILSLGYLKDPSFNPLTSGPYGLIFASYVPFFFDIPISTKFRISGLRLSDKSFVYLAGVQLLFSSGWRSVIPGVSGILAGLLYRLNIFGIRRLKGVHTTTEDPMESSISTLVAMGFDRGSAIQALALTNYDVNLASNILLEAQSM</sequence>
<dbReference type="Gene3D" id="1.20.1540.10">
    <property type="entry name" value="Rhomboid-like"/>
    <property type="match status" value="1"/>
</dbReference>
<dbReference type="Gramene" id="LPERR01G29710.1">
    <property type="protein sequence ID" value="LPERR01G29710.1"/>
    <property type="gene ID" value="LPERR01G29710"/>
</dbReference>
<dbReference type="GO" id="GO:0016020">
    <property type="term" value="C:membrane"/>
    <property type="evidence" value="ECO:0007669"/>
    <property type="project" value="UniProtKB-SubCell"/>
</dbReference>
<keyword evidence="12" id="KW-1185">Reference proteome</keyword>
<evidence type="ECO:0000259" key="9">
    <source>
        <dbReference type="PROSITE" id="PS50030"/>
    </source>
</evidence>
<evidence type="ECO:0000256" key="5">
    <source>
        <dbReference type="ARBA" id="ARBA00023136"/>
    </source>
</evidence>
<feature type="transmembrane region" description="Helical" evidence="7">
    <location>
        <begin position="617"/>
        <end position="647"/>
    </location>
</feature>
<dbReference type="InterPro" id="IPR015940">
    <property type="entry name" value="UBA"/>
</dbReference>
<dbReference type="InterPro" id="IPR036047">
    <property type="entry name" value="F-box-like_dom_sf"/>
</dbReference>
<dbReference type="PANTHER" id="PTHR31482">
    <property type="entry name" value="ESTS AU081301(E20138)"/>
    <property type="match status" value="1"/>
</dbReference>
<dbReference type="SUPFAM" id="SSF81383">
    <property type="entry name" value="F-box domain"/>
    <property type="match status" value="1"/>
</dbReference>
<evidence type="ECO:0000259" key="10">
    <source>
        <dbReference type="PROSITE" id="PS50181"/>
    </source>
</evidence>
<dbReference type="SUPFAM" id="SSF46934">
    <property type="entry name" value="UBA-like"/>
    <property type="match status" value="1"/>
</dbReference>
<dbReference type="PROSITE" id="PS50181">
    <property type="entry name" value="FBOX"/>
    <property type="match status" value="1"/>
</dbReference>
<dbReference type="SUPFAM" id="SSF144091">
    <property type="entry name" value="Rhomboid-like"/>
    <property type="match status" value="1"/>
</dbReference>
<dbReference type="InterPro" id="IPR035952">
    <property type="entry name" value="Rhomboid-like_sf"/>
</dbReference>
<dbReference type="Proteomes" id="UP000032180">
    <property type="component" value="Chromosome 1"/>
</dbReference>
<evidence type="ECO:0000256" key="2">
    <source>
        <dbReference type="ARBA" id="ARBA00009045"/>
    </source>
</evidence>
<dbReference type="Pfam" id="PF12937">
    <property type="entry name" value="F-box-like"/>
    <property type="match status" value="1"/>
</dbReference>
<feature type="domain" description="F-box" evidence="10">
    <location>
        <begin position="93"/>
        <end position="139"/>
    </location>
</feature>
<dbReference type="InterPro" id="IPR001810">
    <property type="entry name" value="F-box_dom"/>
</dbReference>
<dbReference type="EnsemblPlants" id="LPERR01G29710.1">
    <property type="protein sequence ID" value="LPERR01G29710.1"/>
    <property type="gene ID" value="LPERR01G29710"/>
</dbReference>
<dbReference type="GO" id="GO:0004252">
    <property type="term" value="F:serine-type endopeptidase activity"/>
    <property type="evidence" value="ECO:0007669"/>
    <property type="project" value="InterPro"/>
</dbReference>
<protein>
    <recommendedName>
        <fullName evidence="13">UBA domain-containing protein</fullName>
    </recommendedName>
</protein>
<proteinExistence type="inferred from homology"/>
<dbReference type="PANTHER" id="PTHR31482:SF4">
    <property type="entry name" value="OS01G0806200 PROTEIN"/>
    <property type="match status" value="1"/>
</dbReference>
<feature type="transmembrane region" description="Helical" evidence="7">
    <location>
        <begin position="512"/>
        <end position="538"/>
    </location>
</feature>
<evidence type="ECO:0000256" key="3">
    <source>
        <dbReference type="ARBA" id="ARBA00022692"/>
    </source>
</evidence>
<evidence type="ECO:0000256" key="8">
    <source>
        <dbReference type="SAM" id="SignalP"/>
    </source>
</evidence>
<evidence type="ECO:0000256" key="6">
    <source>
        <dbReference type="SAM" id="MobiDB-lite"/>
    </source>
</evidence>
<dbReference type="SMART" id="SM00165">
    <property type="entry name" value="UBA"/>
    <property type="match status" value="1"/>
</dbReference>
<dbReference type="AlphaFoldDB" id="A0A0D9V6W5"/>
<evidence type="ECO:0000256" key="7">
    <source>
        <dbReference type="SAM" id="Phobius"/>
    </source>
</evidence>
<keyword evidence="4 7" id="KW-1133">Transmembrane helix</keyword>
<keyword evidence="5 7" id="KW-0472">Membrane</keyword>
<evidence type="ECO:0008006" key="13">
    <source>
        <dbReference type="Google" id="ProtNLM"/>
    </source>
</evidence>
<dbReference type="HOGENOM" id="CLU_389529_0_0_1"/>
<keyword evidence="3 7" id="KW-0812">Transmembrane</keyword>
<feature type="transmembrane region" description="Helical" evidence="7">
    <location>
        <begin position="550"/>
        <end position="572"/>
    </location>
</feature>
<feature type="region of interest" description="Disordered" evidence="6">
    <location>
        <begin position="474"/>
        <end position="494"/>
    </location>
</feature>
<accession>A0A0D9V6W5</accession>
<organism evidence="11 12">
    <name type="scientific">Leersia perrieri</name>
    <dbReference type="NCBI Taxonomy" id="77586"/>
    <lineage>
        <taxon>Eukaryota</taxon>
        <taxon>Viridiplantae</taxon>
        <taxon>Streptophyta</taxon>
        <taxon>Embryophyta</taxon>
        <taxon>Tracheophyta</taxon>
        <taxon>Spermatophyta</taxon>
        <taxon>Magnoliopsida</taxon>
        <taxon>Liliopsida</taxon>
        <taxon>Poales</taxon>
        <taxon>Poaceae</taxon>
        <taxon>BOP clade</taxon>
        <taxon>Oryzoideae</taxon>
        <taxon>Oryzeae</taxon>
        <taxon>Oryzinae</taxon>
        <taxon>Leersia</taxon>
    </lineage>
</organism>
<dbReference type="InterPro" id="IPR009060">
    <property type="entry name" value="UBA-like_sf"/>
</dbReference>
<evidence type="ECO:0000256" key="1">
    <source>
        <dbReference type="ARBA" id="ARBA00004141"/>
    </source>
</evidence>
<evidence type="ECO:0000313" key="12">
    <source>
        <dbReference type="Proteomes" id="UP000032180"/>
    </source>
</evidence>
<reference evidence="11" key="3">
    <citation type="submission" date="2015-04" db="UniProtKB">
        <authorList>
            <consortium name="EnsemblPlants"/>
        </authorList>
    </citation>
    <scope>IDENTIFICATION</scope>
</reference>
<evidence type="ECO:0000313" key="11">
    <source>
        <dbReference type="EnsemblPlants" id="LPERR01G29710.1"/>
    </source>
</evidence>
<feature type="signal peptide" evidence="8">
    <location>
        <begin position="1"/>
        <end position="23"/>
    </location>
</feature>
<dbReference type="eggNOG" id="KOG4463">
    <property type="taxonomic scope" value="Eukaryota"/>
</dbReference>
<dbReference type="Pfam" id="PF01694">
    <property type="entry name" value="Rhomboid"/>
    <property type="match status" value="1"/>
</dbReference>
<dbReference type="Gene3D" id="1.10.8.10">
    <property type="entry name" value="DNA helicase RuvA subunit, C-terminal domain"/>
    <property type="match status" value="1"/>
</dbReference>
<feature type="chain" id="PRO_5002347599" description="UBA domain-containing protein" evidence="8">
    <location>
        <begin position="24"/>
        <end position="709"/>
    </location>
</feature>
<comment type="similarity">
    <text evidence="2">Belongs to the peptidase S54 family.</text>
</comment>
<name>A0A0D9V6W5_9ORYZ</name>
<comment type="subcellular location">
    <subcellularLocation>
        <location evidence="1">Membrane</location>
        <topology evidence="1">Multi-pass membrane protein</topology>
    </subcellularLocation>
</comment>
<reference evidence="11 12" key="1">
    <citation type="submission" date="2012-08" db="EMBL/GenBank/DDBJ databases">
        <title>Oryza genome evolution.</title>
        <authorList>
            <person name="Wing R.A."/>
        </authorList>
    </citation>
    <scope>NUCLEOTIDE SEQUENCE</scope>
</reference>
<keyword evidence="8" id="KW-0732">Signal</keyword>
<dbReference type="Pfam" id="PF00627">
    <property type="entry name" value="UBA"/>
    <property type="match status" value="1"/>
</dbReference>